<dbReference type="PATRIC" id="fig|1502723.3.peg.6583"/>
<evidence type="ECO:0000259" key="4">
    <source>
        <dbReference type="Pfam" id="PF13458"/>
    </source>
</evidence>
<evidence type="ECO:0000256" key="3">
    <source>
        <dbReference type="SAM" id="SignalP"/>
    </source>
</evidence>
<protein>
    <submittedName>
        <fullName evidence="5">Amino acid/amide ABC transporter substrate-binding protein, HAAT family</fullName>
    </submittedName>
</protein>
<dbReference type="RefSeq" id="WP_044884433.1">
    <property type="nucleotide sequence ID" value="NZ_JYFN01000009.1"/>
</dbReference>
<dbReference type="Gene3D" id="3.40.50.2300">
    <property type="match status" value="2"/>
</dbReference>
<accession>A0A0D8BIP7</accession>
<comment type="caution">
    <text evidence="5">The sequence shown here is derived from an EMBL/GenBank/DDBJ whole genome shotgun (WGS) entry which is preliminary data.</text>
</comment>
<dbReference type="CDD" id="cd06341">
    <property type="entry name" value="PBP1_ABC_ligand_binding-like"/>
    <property type="match status" value="1"/>
</dbReference>
<evidence type="ECO:0000256" key="2">
    <source>
        <dbReference type="ARBA" id="ARBA00022729"/>
    </source>
</evidence>
<keyword evidence="6" id="KW-1185">Reference proteome</keyword>
<dbReference type="InterPro" id="IPR028082">
    <property type="entry name" value="Peripla_BP_I"/>
</dbReference>
<dbReference type="PROSITE" id="PS51257">
    <property type="entry name" value="PROKAR_LIPOPROTEIN"/>
    <property type="match status" value="1"/>
</dbReference>
<gene>
    <name evidence="5" type="ORF">FF36_01705</name>
</gene>
<feature type="domain" description="Leucine-binding protein" evidence="4">
    <location>
        <begin position="53"/>
        <end position="418"/>
    </location>
</feature>
<keyword evidence="2 3" id="KW-0732">Signal</keyword>
<dbReference type="PANTHER" id="PTHR47235">
    <property type="entry name" value="BLR6548 PROTEIN"/>
    <property type="match status" value="1"/>
</dbReference>
<dbReference type="AlphaFoldDB" id="A0A0D8BIP7"/>
<dbReference type="SUPFAM" id="SSF53822">
    <property type="entry name" value="Periplasmic binding protein-like I"/>
    <property type="match status" value="1"/>
</dbReference>
<evidence type="ECO:0000313" key="5">
    <source>
        <dbReference type="EMBL" id="KJE24016.1"/>
    </source>
</evidence>
<dbReference type="Pfam" id="PF13458">
    <property type="entry name" value="Peripla_BP_6"/>
    <property type="match status" value="1"/>
</dbReference>
<reference evidence="6" key="1">
    <citation type="submission" date="2015-02" db="EMBL/GenBank/DDBJ databases">
        <title>Draft Genome of Frankia sp. CpI1-S.</title>
        <authorList>
            <person name="Oshone R.T."/>
            <person name="Ngom M."/>
            <person name="Ghodhbane-Gtari F."/>
            <person name="Gtari M."/>
            <person name="Morris K."/>
            <person name="Thomas K."/>
            <person name="Sen A."/>
            <person name="Tisa L.S."/>
        </authorList>
    </citation>
    <scope>NUCLEOTIDE SEQUENCE [LARGE SCALE GENOMIC DNA]</scope>
    <source>
        <strain evidence="6">CpI1-S</strain>
    </source>
</reference>
<name>A0A0D8BIP7_9ACTN</name>
<organism evidence="5 6">
    <name type="scientific">Frankia torreyi</name>
    <dbReference type="NCBI Taxonomy" id="1856"/>
    <lineage>
        <taxon>Bacteria</taxon>
        <taxon>Bacillati</taxon>
        <taxon>Actinomycetota</taxon>
        <taxon>Actinomycetes</taxon>
        <taxon>Frankiales</taxon>
        <taxon>Frankiaceae</taxon>
        <taxon>Frankia</taxon>
    </lineage>
</organism>
<dbReference type="EMBL" id="JYFN01000009">
    <property type="protein sequence ID" value="KJE24016.1"/>
    <property type="molecule type" value="Genomic_DNA"/>
</dbReference>
<sequence precursor="true">MRAKSLVAAVVLSSLALVACGSRVNNTEPTTAASTQAGASNNTASDVGVTPTEIKIGTIAGLSSGFGPDTFSASLYGARAYFKALNAAGGVNGRSVNLVECDDKGSGDGNVSCAHKLVDDEKVFALAGVTAFNYAGAQYINSKGVPDIGGQPVGTEYDQYPHLYSIYGSYYPRNGDRPGYNGTLYAGTEIYRWFKQNLHTNVAGVVYYNVAPSQRYAKSVADGLRKEGYNVVEEQINLGAPNWDSAVLDLKRRGVQIVFDAMDDGGNAQLCNSIESQKMALQAKVTTPQGWANNIGQVYSASPNCRNTIYSTSGSANYQDTSIPAVAQFQKDLQAAAPDRVAKENLWTLEGYASAQWLTDAIRSCGANVTRTCVEAFMNSGKDYDGHGLLISAGRNFKKAPEPPAQDQNCLNVARWKDSANGGKGGWETQVKDMNTNCFTVPNLPYPAG</sequence>
<dbReference type="InterPro" id="IPR028081">
    <property type="entry name" value="Leu-bd"/>
</dbReference>
<feature type="signal peptide" evidence="3">
    <location>
        <begin position="1"/>
        <end position="19"/>
    </location>
</feature>
<dbReference type="Proteomes" id="UP000032545">
    <property type="component" value="Unassembled WGS sequence"/>
</dbReference>
<feature type="chain" id="PRO_5038598457" evidence="3">
    <location>
        <begin position="20"/>
        <end position="449"/>
    </location>
</feature>
<evidence type="ECO:0000256" key="1">
    <source>
        <dbReference type="ARBA" id="ARBA00010062"/>
    </source>
</evidence>
<evidence type="ECO:0000313" key="6">
    <source>
        <dbReference type="Proteomes" id="UP000032545"/>
    </source>
</evidence>
<dbReference type="PANTHER" id="PTHR47235:SF1">
    <property type="entry name" value="BLR6548 PROTEIN"/>
    <property type="match status" value="1"/>
</dbReference>
<comment type="similarity">
    <text evidence="1">Belongs to the leucine-binding protein family.</text>
</comment>
<dbReference type="OrthoDB" id="3861418at2"/>
<reference evidence="5 6" key="2">
    <citation type="journal article" date="2016" name="Genome Announc.">
        <title>Permanent Draft Genome Sequences for Two Variants of Frankia sp. Strain CpI1, the First Frankia Strain Isolated from Root Nodules of Comptonia peregrina.</title>
        <authorList>
            <person name="Oshone R."/>
            <person name="Hurst S.G.IV."/>
            <person name="Abebe-Akele F."/>
            <person name="Simpson S."/>
            <person name="Morris K."/>
            <person name="Thomas W.K."/>
            <person name="Tisa L.S."/>
        </authorList>
    </citation>
    <scope>NUCLEOTIDE SEQUENCE [LARGE SCALE GENOMIC DNA]</scope>
    <source>
        <strain evidence="6">CpI1-S</strain>
    </source>
</reference>
<proteinExistence type="inferred from homology"/>